<comment type="subcellular location">
    <subcellularLocation>
        <location evidence="1">Membrane</location>
        <topology evidence="1">Multi-pass membrane protein</topology>
    </subcellularLocation>
</comment>
<dbReference type="InterPro" id="IPR011701">
    <property type="entry name" value="MFS"/>
</dbReference>
<proteinExistence type="predicted"/>
<dbReference type="InterPro" id="IPR036259">
    <property type="entry name" value="MFS_trans_sf"/>
</dbReference>
<dbReference type="GO" id="GO:0022857">
    <property type="term" value="F:transmembrane transporter activity"/>
    <property type="evidence" value="ECO:0007669"/>
    <property type="project" value="InterPro"/>
</dbReference>
<reference evidence="8" key="1">
    <citation type="submission" date="2014-02" db="EMBL/GenBank/DDBJ databases">
        <authorList>
            <person name="Genoscope - CEA"/>
        </authorList>
    </citation>
    <scope>NUCLEOTIDE SEQUENCE</scope>
    <source>
        <strain evidence="8">LS3</strain>
    </source>
</reference>
<dbReference type="PROSITE" id="PS50850">
    <property type="entry name" value="MFS"/>
    <property type="match status" value="1"/>
</dbReference>
<sequence>MVSVGTRVDLHILPFCSVFYLFSLLDRSNVGNAELQGLSEDIGLKGHQYNTGLTLFYVAYAVFGWSSNIMLRHMSPRYWLLGLMVAWGVVTALTGIIQNHQGFYAVRFFLGAFEAGMFPGLTYALSQWYLPSEMRERQHYFYCSTSLAGVLGGLLAFLLAKMDGIAGLEKWRWLFIIEGCATVALALTLLPFAQDYPENAGFLDPIEKQEIIQKVGRNVHGQDTKLCHKLRMADVKKVLTDHFSCLHMLVYLCLNSVVYGFTLFLPMFMKGIGVPAKIIPLLTMPIYGTGTVCSVLIVKFLSDRGRAFPALLLCLGLMFTGFIVVGCMGTSFHRGVAYAMCYLVSIGIYGSVPTSTAWFGSHMAGKQHKDLATGLHFTVGGMGGVIASNIYRQQDKPVFQVGNFTQAGLLALSFLAVIIIRLAENRARKKSTFQTYQTYQTFDNTTENSTYDSPEDAVIPPT</sequence>
<name>A0A060SZ28_BLAAD</name>
<keyword evidence="3 6" id="KW-0812">Transmembrane</keyword>
<feature type="transmembrane region" description="Helical" evidence="6">
    <location>
        <begin position="403"/>
        <end position="423"/>
    </location>
</feature>
<dbReference type="GO" id="GO:0016020">
    <property type="term" value="C:membrane"/>
    <property type="evidence" value="ECO:0007669"/>
    <property type="project" value="UniProtKB-SubCell"/>
</dbReference>
<feature type="transmembrane region" description="Helical" evidence="6">
    <location>
        <begin position="337"/>
        <end position="359"/>
    </location>
</feature>
<dbReference type="Gene3D" id="1.20.1250.20">
    <property type="entry name" value="MFS general substrate transporter like domains"/>
    <property type="match status" value="2"/>
</dbReference>
<feature type="transmembrane region" description="Helical" evidence="6">
    <location>
        <begin position="278"/>
        <end position="298"/>
    </location>
</feature>
<dbReference type="PhylomeDB" id="A0A060SZ28"/>
<dbReference type="SUPFAM" id="SSF103473">
    <property type="entry name" value="MFS general substrate transporter"/>
    <property type="match status" value="1"/>
</dbReference>
<dbReference type="PANTHER" id="PTHR43791:SF46">
    <property type="entry name" value="MAJOR FACILITATOR SUPERFAMILY (MFS) PROFILE DOMAIN-CONTAINING PROTEIN-RELATED"/>
    <property type="match status" value="1"/>
</dbReference>
<evidence type="ECO:0000256" key="2">
    <source>
        <dbReference type="ARBA" id="ARBA00022448"/>
    </source>
</evidence>
<feature type="domain" description="Major facilitator superfamily (MFS) profile" evidence="7">
    <location>
        <begin position="12"/>
        <end position="426"/>
    </location>
</feature>
<keyword evidence="4 6" id="KW-1133">Transmembrane helix</keyword>
<dbReference type="Pfam" id="PF07690">
    <property type="entry name" value="MFS_1"/>
    <property type="match status" value="1"/>
</dbReference>
<evidence type="ECO:0000256" key="5">
    <source>
        <dbReference type="ARBA" id="ARBA00023136"/>
    </source>
</evidence>
<organism evidence="8">
    <name type="scientific">Blastobotrys adeninivorans</name>
    <name type="common">Yeast</name>
    <name type="synonym">Arxula adeninivorans</name>
    <dbReference type="NCBI Taxonomy" id="409370"/>
    <lineage>
        <taxon>Eukaryota</taxon>
        <taxon>Fungi</taxon>
        <taxon>Dikarya</taxon>
        <taxon>Ascomycota</taxon>
        <taxon>Saccharomycotina</taxon>
        <taxon>Dipodascomycetes</taxon>
        <taxon>Dipodascales</taxon>
        <taxon>Trichomonascaceae</taxon>
        <taxon>Blastobotrys</taxon>
    </lineage>
</organism>
<dbReference type="FunFam" id="1.20.1250.20:FF:000018">
    <property type="entry name" value="MFS transporter permease"/>
    <property type="match status" value="1"/>
</dbReference>
<dbReference type="InterPro" id="IPR020846">
    <property type="entry name" value="MFS_dom"/>
</dbReference>
<feature type="transmembrane region" description="Helical" evidence="6">
    <location>
        <begin position="54"/>
        <end position="71"/>
    </location>
</feature>
<evidence type="ECO:0000256" key="4">
    <source>
        <dbReference type="ARBA" id="ARBA00022989"/>
    </source>
</evidence>
<accession>A0A060SZ28</accession>
<feature type="transmembrane region" description="Helical" evidence="6">
    <location>
        <begin position="371"/>
        <end position="391"/>
    </location>
</feature>
<evidence type="ECO:0000313" key="8">
    <source>
        <dbReference type="EMBL" id="CDP33754.1"/>
    </source>
</evidence>
<dbReference type="AlphaFoldDB" id="A0A060SZ28"/>
<feature type="transmembrane region" description="Helical" evidence="6">
    <location>
        <begin position="171"/>
        <end position="193"/>
    </location>
</feature>
<evidence type="ECO:0000259" key="7">
    <source>
        <dbReference type="PROSITE" id="PS50850"/>
    </source>
</evidence>
<evidence type="ECO:0000256" key="6">
    <source>
        <dbReference type="SAM" id="Phobius"/>
    </source>
</evidence>
<feature type="transmembrane region" description="Helical" evidence="6">
    <location>
        <begin position="104"/>
        <end position="128"/>
    </location>
</feature>
<feature type="transmembrane region" description="Helical" evidence="6">
    <location>
        <begin position="78"/>
        <end position="98"/>
    </location>
</feature>
<evidence type="ECO:0000256" key="3">
    <source>
        <dbReference type="ARBA" id="ARBA00022692"/>
    </source>
</evidence>
<feature type="transmembrane region" description="Helical" evidence="6">
    <location>
        <begin position="246"/>
        <end position="266"/>
    </location>
</feature>
<dbReference type="PANTHER" id="PTHR43791">
    <property type="entry name" value="PERMEASE-RELATED"/>
    <property type="match status" value="1"/>
</dbReference>
<reference evidence="8" key="2">
    <citation type="submission" date="2014-06" db="EMBL/GenBank/DDBJ databases">
        <title>The complete genome of Blastobotrys (Arxula) adeninivorans LS3 - a yeast of biotechnological interest.</title>
        <authorList>
            <person name="Kunze G."/>
            <person name="Gaillardin C."/>
            <person name="Czernicka M."/>
            <person name="Durrens P."/>
            <person name="Martin T."/>
            <person name="Boer E."/>
            <person name="Gabaldon T."/>
            <person name="Cruz J."/>
            <person name="Talla E."/>
            <person name="Marck C."/>
            <person name="Goffeau A."/>
            <person name="Barbe V."/>
            <person name="Baret P."/>
            <person name="Baronian K."/>
            <person name="Beier S."/>
            <person name="Bleykasten C."/>
            <person name="Bode R."/>
            <person name="Casaregola S."/>
            <person name="Despons L."/>
            <person name="Fairhead C."/>
            <person name="Giersberg M."/>
            <person name="Gierski P."/>
            <person name="Hahnel U."/>
            <person name="Hartmann A."/>
            <person name="Jankowska D."/>
            <person name="Jubin C."/>
            <person name="Jung P."/>
            <person name="Lafontaine I."/>
            <person name="Leh-Louis V."/>
            <person name="Lemaire M."/>
            <person name="Marcet-Houben M."/>
            <person name="Mascher M."/>
            <person name="Morel G."/>
            <person name="Richard G.-F."/>
            <person name="Riechen J."/>
            <person name="Sacerdot C."/>
            <person name="Sarkar A."/>
            <person name="Savel G."/>
            <person name="Schacherer J."/>
            <person name="Sherman D."/>
            <person name="Straub M.-L."/>
            <person name="Stein N."/>
            <person name="Thierry A."/>
            <person name="Trautwein-Schult A."/>
            <person name="Westhof E."/>
            <person name="Worch S."/>
            <person name="Dujon B."/>
            <person name="Souciet J.-L."/>
            <person name="Wincker P."/>
            <person name="Scholz U."/>
            <person name="Neuveglise N."/>
        </authorList>
    </citation>
    <scope>NUCLEOTIDE SEQUENCE</scope>
    <source>
        <strain evidence="8">LS3</strain>
    </source>
</reference>
<feature type="transmembrane region" description="Helical" evidence="6">
    <location>
        <begin position="310"/>
        <end position="331"/>
    </location>
</feature>
<protein>
    <submittedName>
        <fullName evidence="8">ARAD1A16742p</fullName>
    </submittedName>
</protein>
<keyword evidence="2" id="KW-0813">Transport</keyword>
<keyword evidence="5 6" id="KW-0472">Membrane</keyword>
<feature type="transmembrane region" description="Helical" evidence="6">
    <location>
        <begin position="140"/>
        <end position="159"/>
    </location>
</feature>
<evidence type="ECO:0000256" key="1">
    <source>
        <dbReference type="ARBA" id="ARBA00004141"/>
    </source>
</evidence>
<gene>
    <name evidence="8" type="ORF">GNLVRS02_ARAD1A16742g</name>
</gene>
<dbReference type="EMBL" id="HG937691">
    <property type="protein sequence ID" value="CDP33754.1"/>
    <property type="molecule type" value="Genomic_DNA"/>
</dbReference>